<evidence type="ECO:0000259" key="4">
    <source>
        <dbReference type="PROSITE" id="PS50110"/>
    </source>
</evidence>
<dbReference type="PRINTS" id="PR00038">
    <property type="entry name" value="HTHLUXR"/>
</dbReference>
<evidence type="ECO:0000256" key="1">
    <source>
        <dbReference type="ARBA" id="ARBA00023125"/>
    </source>
</evidence>
<dbReference type="PROSITE" id="PS00622">
    <property type="entry name" value="HTH_LUXR_1"/>
    <property type="match status" value="1"/>
</dbReference>
<dbReference type="InterPro" id="IPR011006">
    <property type="entry name" value="CheY-like_superfamily"/>
</dbReference>
<dbReference type="PANTHER" id="PTHR48111">
    <property type="entry name" value="REGULATOR OF RPOS"/>
    <property type="match status" value="1"/>
</dbReference>
<reference evidence="5 6" key="1">
    <citation type="submission" date="2019-02" db="EMBL/GenBank/DDBJ databases">
        <title>Deep-cultivation of Planctomycetes and their phenomic and genomic characterization uncovers novel biology.</title>
        <authorList>
            <person name="Wiegand S."/>
            <person name="Jogler M."/>
            <person name="Boedeker C."/>
            <person name="Pinto D."/>
            <person name="Vollmers J."/>
            <person name="Rivas-Marin E."/>
            <person name="Kohn T."/>
            <person name="Peeters S.H."/>
            <person name="Heuer A."/>
            <person name="Rast P."/>
            <person name="Oberbeckmann S."/>
            <person name="Bunk B."/>
            <person name="Jeske O."/>
            <person name="Meyerdierks A."/>
            <person name="Storesund J.E."/>
            <person name="Kallscheuer N."/>
            <person name="Luecker S."/>
            <person name="Lage O.M."/>
            <person name="Pohl T."/>
            <person name="Merkel B.J."/>
            <person name="Hornburger P."/>
            <person name="Mueller R.-W."/>
            <person name="Bruemmer F."/>
            <person name="Labrenz M."/>
            <person name="Spormann A.M."/>
            <person name="Op Den Camp H."/>
            <person name="Overmann J."/>
            <person name="Amann R."/>
            <person name="Jetten M.S.M."/>
            <person name="Mascher T."/>
            <person name="Medema M.H."/>
            <person name="Devos D.P."/>
            <person name="Kaster A.-K."/>
            <person name="Ovreas L."/>
            <person name="Rohde M."/>
            <person name="Galperin M.Y."/>
            <person name="Jogler C."/>
        </authorList>
    </citation>
    <scope>NUCLEOTIDE SEQUENCE [LARGE SCALE GENOMIC DNA]</scope>
    <source>
        <strain evidence="5 6">Pla108</strain>
    </source>
</reference>
<dbReference type="PROSITE" id="PS50043">
    <property type="entry name" value="HTH_LUXR_2"/>
    <property type="match status" value="1"/>
</dbReference>
<dbReference type="RefSeq" id="WP_197526104.1">
    <property type="nucleotide sequence ID" value="NZ_SJPR01000001.1"/>
</dbReference>
<dbReference type="PROSITE" id="PS50110">
    <property type="entry name" value="RESPONSE_REGULATORY"/>
    <property type="match status" value="1"/>
</dbReference>
<dbReference type="PANTHER" id="PTHR48111:SF56">
    <property type="entry name" value="TETRATHIONATE RESPONSE REGULATORY PROTEIN TTRR"/>
    <property type="match status" value="1"/>
</dbReference>
<dbReference type="InterPro" id="IPR036388">
    <property type="entry name" value="WH-like_DNA-bd_sf"/>
</dbReference>
<gene>
    <name evidence="5" type="primary">tmoT_2</name>
    <name evidence="5" type="ORF">Pla108_00780</name>
</gene>
<dbReference type="AlphaFoldDB" id="A0A5C6AGP5"/>
<evidence type="ECO:0000256" key="2">
    <source>
        <dbReference type="PROSITE-ProRule" id="PRU00169"/>
    </source>
</evidence>
<accession>A0A5C6AGP5</accession>
<dbReference type="InterPro" id="IPR039420">
    <property type="entry name" value="WalR-like"/>
</dbReference>
<dbReference type="SUPFAM" id="SSF46894">
    <property type="entry name" value="C-terminal effector domain of the bipartite response regulators"/>
    <property type="match status" value="1"/>
</dbReference>
<dbReference type="SMART" id="SM00448">
    <property type="entry name" value="REC"/>
    <property type="match status" value="1"/>
</dbReference>
<dbReference type="GO" id="GO:0032993">
    <property type="term" value="C:protein-DNA complex"/>
    <property type="evidence" value="ECO:0007669"/>
    <property type="project" value="TreeGrafter"/>
</dbReference>
<proteinExistence type="predicted"/>
<keyword evidence="2" id="KW-0597">Phosphoprotein</keyword>
<evidence type="ECO:0000313" key="5">
    <source>
        <dbReference type="EMBL" id="TWT99144.1"/>
    </source>
</evidence>
<dbReference type="GO" id="GO:0000976">
    <property type="term" value="F:transcription cis-regulatory region binding"/>
    <property type="evidence" value="ECO:0007669"/>
    <property type="project" value="TreeGrafter"/>
</dbReference>
<dbReference type="GO" id="GO:0006355">
    <property type="term" value="P:regulation of DNA-templated transcription"/>
    <property type="evidence" value="ECO:0007669"/>
    <property type="project" value="InterPro"/>
</dbReference>
<feature type="domain" description="HTH luxR-type" evidence="3">
    <location>
        <begin position="146"/>
        <end position="211"/>
    </location>
</feature>
<dbReference type="SUPFAM" id="SSF52172">
    <property type="entry name" value="CheY-like"/>
    <property type="match status" value="1"/>
</dbReference>
<dbReference type="SMART" id="SM00421">
    <property type="entry name" value="HTH_LUXR"/>
    <property type="match status" value="1"/>
</dbReference>
<evidence type="ECO:0000259" key="3">
    <source>
        <dbReference type="PROSITE" id="PS50043"/>
    </source>
</evidence>
<sequence>MVDGQQSDSDLQVCPVVYVVEDDEPYAAWLDEVLQSANLTVRLYTHPSKFLAEFSVGSVECIILDVRLPEMSGFELHRKLVERGVPTPVMMITSFGEVPDAVEAIRAGAVDYIQKPVSAAALLDRVQRALQVSIDQQESNKDLLAIRDSFRTLSPREVQVLDLLLEGKTTKQVAMSLGIGLTTVDFHRHNVLQKMRVENVVELAHVMDRYNQLKPS</sequence>
<dbReference type="InterPro" id="IPR001789">
    <property type="entry name" value="Sig_transdc_resp-reg_receiver"/>
</dbReference>
<feature type="domain" description="Response regulatory" evidence="4">
    <location>
        <begin position="16"/>
        <end position="130"/>
    </location>
</feature>
<dbReference type="GO" id="GO:0000156">
    <property type="term" value="F:phosphorelay response regulator activity"/>
    <property type="evidence" value="ECO:0007669"/>
    <property type="project" value="TreeGrafter"/>
</dbReference>
<comment type="caution">
    <text evidence="5">The sequence shown here is derived from an EMBL/GenBank/DDBJ whole genome shotgun (WGS) entry which is preliminary data.</text>
</comment>
<dbReference type="Proteomes" id="UP000317421">
    <property type="component" value="Unassembled WGS sequence"/>
</dbReference>
<dbReference type="InterPro" id="IPR000792">
    <property type="entry name" value="Tscrpt_reg_LuxR_C"/>
</dbReference>
<evidence type="ECO:0000313" key="6">
    <source>
        <dbReference type="Proteomes" id="UP000317421"/>
    </source>
</evidence>
<dbReference type="Gene3D" id="1.10.10.10">
    <property type="entry name" value="Winged helix-like DNA-binding domain superfamily/Winged helix DNA-binding domain"/>
    <property type="match status" value="1"/>
</dbReference>
<dbReference type="Pfam" id="PF00196">
    <property type="entry name" value="GerE"/>
    <property type="match status" value="1"/>
</dbReference>
<dbReference type="EMBL" id="SJPR01000001">
    <property type="protein sequence ID" value="TWT99144.1"/>
    <property type="molecule type" value="Genomic_DNA"/>
</dbReference>
<organism evidence="5 6">
    <name type="scientific">Botrimarina colliarenosi</name>
    <dbReference type="NCBI Taxonomy" id="2528001"/>
    <lineage>
        <taxon>Bacteria</taxon>
        <taxon>Pseudomonadati</taxon>
        <taxon>Planctomycetota</taxon>
        <taxon>Planctomycetia</taxon>
        <taxon>Pirellulales</taxon>
        <taxon>Lacipirellulaceae</taxon>
        <taxon>Botrimarina</taxon>
    </lineage>
</organism>
<dbReference type="CDD" id="cd06170">
    <property type="entry name" value="LuxR_C_like"/>
    <property type="match status" value="1"/>
</dbReference>
<dbReference type="Gene3D" id="3.40.50.2300">
    <property type="match status" value="1"/>
</dbReference>
<keyword evidence="1" id="KW-0238">DNA-binding</keyword>
<feature type="modified residue" description="4-aspartylphosphate" evidence="2">
    <location>
        <position position="65"/>
    </location>
</feature>
<name>A0A5C6AGP5_9BACT</name>
<protein>
    <submittedName>
        <fullName evidence="5">Response regulator protein TmoT</fullName>
    </submittedName>
</protein>
<dbReference type="Pfam" id="PF00072">
    <property type="entry name" value="Response_reg"/>
    <property type="match status" value="1"/>
</dbReference>
<dbReference type="GO" id="GO:0005829">
    <property type="term" value="C:cytosol"/>
    <property type="evidence" value="ECO:0007669"/>
    <property type="project" value="TreeGrafter"/>
</dbReference>
<keyword evidence="6" id="KW-1185">Reference proteome</keyword>
<dbReference type="InterPro" id="IPR016032">
    <property type="entry name" value="Sig_transdc_resp-reg_C-effctor"/>
</dbReference>